<evidence type="ECO:0000256" key="1">
    <source>
        <dbReference type="ARBA" id="ARBA00023186"/>
    </source>
</evidence>
<protein>
    <submittedName>
        <fullName evidence="2">Nitrate reductase delta subunit</fullName>
    </submittedName>
</protein>
<dbReference type="OrthoDB" id="320758at2157"/>
<comment type="caution">
    <text evidence="2">The sequence shown here is derived from an EMBL/GenBank/DDBJ whole genome shotgun (WGS) entry which is preliminary data.</text>
</comment>
<evidence type="ECO:0000313" key="3">
    <source>
        <dbReference type="Proteomes" id="UP000277326"/>
    </source>
</evidence>
<evidence type="ECO:0000313" key="2">
    <source>
        <dbReference type="EMBL" id="RMB18185.1"/>
    </source>
</evidence>
<gene>
    <name evidence="2" type="ORF">ATH50_1635</name>
</gene>
<dbReference type="Pfam" id="PF02613">
    <property type="entry name" value="Nitrate_red_del"/>
    <property type="match status" value="1"/>
</dbReference>
<dbReference type="Gene3D" id="1.10.3480.10">
    <property type="entry name" value="TorD-like"/>
    <property type="match status" value="1"/>
</dbReference>
<dbReference type="Proteomes" id="UP000277326">
    <property type="component" value="Unassembled WGS sequence"/>
</dbReference>
<proteinExistence type="predicted"/>
<keyword evidence="1" id="KW-0143">Chaperone</keyword>
<name>A0A3M0DA56_9EURY</name>
<reference evidence="2 3" key="1">
    <citation type="journal article" date="2015" name="Stand. Genomic Sci.">
        <title>Genomic Encyclopedia of Bacterial and Archaeal Type Strains, Phase III: the genomes of soil and plant-associated and newly described type strains.</title>
        <authorList>
            <person name="Whitman W.B."/>
            <person name="Woyke T."/>
            <person name="Klenk H.P."/>
            <person name="Zhou Y."/>
            <person name="Lilburn T.G."/>
            <person name="Beck B.J."/>
            <person name="De Vos P."/>
            <person name="Vandamme P."/>
            <person name="Eisen J.A."/>
            <person name="Garrity G."/>
            <person name="Hugenholtz P."/>
            <person name="Kyrpides N.C."/>
        </authorList>
    </citation>
    <scope>NUCLEOTIDE SEQUENCE [LARGE SCALE GENOMIC DNA]</scope>
    <source>
        <strain evidence="2 3">CGMCC 1.10124</strain>
    </source>
</reference>
<dbReference type="PANTHER" id="PTHR34227">
    <property type="entry name" value="CHAPERONE PROTEIN YCDY"/>
    <property type="match status" value="1"/>
</dbReference>
<accession>A0A3M0DA56</accession>
<dbReference type="InterPro" id="IPR036411">
    <property type="entry name" value="TorD-like_sf"/>
</dbReference>
<dbReference type="InterPro" id="IPR020945">
    <property type="entry name" value="DMSO/NO3_reduct_chaperone"/>
</dbReference>
<dbReference type="SUPFAM" id="SSF89155">
    <property type="entry name" value="TorD-like"/>
    <property type="match status" value="1"/>
</dbReference>
<dbReference type="InterPro" id="IPR050289">
    <property type="entry name" value="TorD/DmsD_chaperones"/>
</dbReference>
<dbReference type="AlphaFoldDB" id="A0A3M0DA56"/>
<organism evidence="2 3">
    <name type="scientific">Haloplanus aerogenes</name>
    <dbReference type="NCBI Taxonomy" id="660522"/>
    <lineage>
        <taxon>Archaea</taxon>
        <taxon>Methanobacteriati</taxon>
        <taxon>Methanobacteriota</taxon>
        <taxon>Stenosarchaea group</taxon>
        <taxon>Halobacteria</taxon>
        <taxon>Halobacteriales</taxon>
        <taxon>Haloferacaceae</taxon>
        <taxon>Haloplanus</taxon>
    </lineage>
</organism>
<sequence>MMDEQALYESRLELVDFLIEALHDVPDEEFVETLLSGDIRIPEGEVNEPLDRGFDELRTFIDEHQEYDLDVVQEVLEQEYTRLLVGPRPPVVAHETYYREDADYLGEGLAELEASYSAAGWAPPEEYPEENDFVAVELAFLRNLIDRQRRGAEVAVGFERVFLDEHALTWVDPFTTDLRQETDSRLYVAVAYIYEGVLEFEDELVAQMI</sequence>
<dbReference type="PANTHER" id="PTHR34227:SF1">
    <property type="entry name" value="DIMETHYL SULFOXIDE REDUCTASE CHAPERONE-RELATED"/>
    <property type="match status" value="1"/>
</dbReference>
<dbReference type="EMBL" id="REFS01000003">
    <property type="protein sequence ID" value="RMB18185.1"/>
    <property type="molecule type" value="Genomic_DNA"/>
</dbReference>